<dbReference type="Proteomes" id="UP000000305">
    <property type="component" value="Unassembled WGS sequence"/>
</dbReference>
<dbReference type="AlphaFoldDB" id="E9GLX2"/>
<sequence length="131" mass="14252">MLNVNIATQKPTSMHSADLASITPIRNIRIPDFDEMYSSQSVQAAFPPSNSHGPLTRSKLRNIAVVKSSVNSTVVPSITQNPASPKDTEKKITKRSNLSRSTSVSSTGVSSKVQKTSDIDSKVMPSRLKRR</sequence>
<dbReference type="InParanoid" id="E9GLX2"/>
<keyword evidence="3" id="KW-1185">Reference proteome</keyword>
<name>E9GLX2_DAPPU</name>
<organism evidence="2 3">
    <name type="scientific">Daphnia pulex</name>
    <name type="common">Water flea</name>
    <dbReference type="NCBI Taxonomy" id="6669"/>
    <lineage>
        <taxon>Eukaryota</taxon>
        <taxon>Metazoa</taxon>
        <taxon>Ecdysozoa</taxon>
        <taxon>Arthropoda</taxon>
        <taxon>Crustacea</taxon>
        <taxon>Branchiopoda</taxon>
        <taxon>Diplostraca</taxon>
        <taxon>Cladocera</taxon>
        <taxon>Anomopoda</taxon>
        <taxon>Daphniidae</taxon>
        <taxon>Daphnia</taxon>
    </lineage>
</organism>
<dbReference type="HOGENOM" id="CLU_1929684_0_0_1"/>
<protein>
    <submittedName>
        <fullName evidence="2">Uncharacterized protein</fullName>
    </submittedName>
</protein>
<gene>
    <name evidence="2" type="ORF">DAPPUDRAFT_225079</name>
</gene>
<evidence type="ECO:0000313" key="2">
    <source>
        <dbReference type="EMBL" id="EFX79618.1"/>
    </source>
</evidence>
<evidence type="ECO:0000256" key="1">
    <source>
        <dbReference type="SAM" id="MobiDB-lite"/>
    </source>
</evidence>
<dbReference type="KEGG" id="dpx:DAPPUDRAFT_225079"/>
<proteinExistence type="predicted"/>
<feature type="region of interest" description="Disordered" evidence="1">
    <location>
        <begin position="71"/>
        <end position="131"/>
    </location>
</feature>
<feature type="compositionally biased region" description="Low complexity" evidence="1">
    <location>
        <begin position="95"/>
        <end position="114"/>
    </location>
</feature>
<dbReference type="EMBL" id="GL732551">
    <property type="protein sequence ID" value="EFX79618.1"/>
    <property type="molecule type" value="Genomic_DNA"/>
</dbReference>
<reference evidence="2 3" key="1">
    <citation type="journal article" date="2011" name="Science">
        <title>The ecoresponsive genome of Daphnia pulex.</title>
        <authorList>
            <person name="Colbourne J.K."/>
            <person name="Pfrender M.E."/>
            <person name="Gilbert D."/>
            <person name="Thomas W.K."/>
            <person name="Tucker A."/>
            <person name="Oakley T.H."/>
            <person name="Tokishita S."/>
            <person name="Aerts A."/>
            <person name="Arnold G.J."/>
            <person name="Basu M.K."/>
            <person name="Bauer D.J."/>
            <person name="Caceres C.E."/>
            <person name="Carmel L."/>
            <person name="Casola C."/>
            <person name="Choi J.H."/>
            <person name="Detter J.C."/>
            <person name="Dong Q."/>
            <person name="Dusheyko S."/>
            <person name="Eads B.D."/>
            <person name="Frohlich T."/>
            <person name="Geiler-Samerotte K.A."/>
            <person name="Gerlach D."/>
            <person name="Hatcher P."/>
            <person name="Jogdeo S."/>
            <person name="Krijgsveld J."/>
            <person name="Kriventseva E.V."/>
            <person name="Kultz D."/>
            <person name="Laforsch C."/>
            <person name="Lindquist E."/>
            <person name="Lopez J."/>
            <person name="Manak J.R."/>
            <person name="Muller J."/>
            <person name="Pangilinan J."/>
            <person name="Patwardhan R.P."/>
            <person name="Pitluck S."/>
            <person name="Pritham E.J."/>
            <person name="Rechtsteiner A."/>
            <person name="Rho M."/>
            <person name="Rogozin I.B."/>
            <person name="Sakarya O."/>
            <person name="Salamov A."/>
            <person name="Schaack S."/>
            <person name="Shapiro H."/>
            <person name="Shiga Y."/>
            <person name="Skalitzky C."/>
            <person name="Smith Z."/>
            <person name="Souvorov A."/>
            <person name="Sung W."/>
            <person name="Tang Z."/>
            <person name="Tsuchiya D."/>
            <person name="Tu H."/>
            <person name="Vos H."/>
            <person name="Wang M."/>
            <person name="Wolf Y.I."/>
            <person name="Yamagata H."/>
            <person name="Yamada T."/>
            <person name="Ye Y."/>
            <person name="Shaw J.R."/>
            <person name="Andrews J."/>
            <person name="Crease T.J."/>
            <person name="Tang H."/>
            <person name="Lucas S.M."/>
            <person name="Robertson H.M."/>
            <person name="Bork P."/>
            <person name="Koonin E.V."/>
            <person name="Zdobnov E.M."/>
            <person name="Grigoriev I.V."/>
            <person name="Lynch M."/>
            <person name="Boore J.L."/>
        </authorList>
    </citation>
    <scope>NUCLEOTIDE SEQUENCE [LARGE SCALE GENOMIC DNA]</scope>
</reference>
<evidence type="ECO:0000313" key="3">
    <source>
        <dbReference type="Proteomes" id="UP000000305"/>
    </source>
</evidence>
<feature type="compositionally biased region" description="Polar residues" evidence="1">
    <location>
        <begin position="71"/>
        <end position="83"/>
    </location>
</feature>
<accession>E9GLX2</accession>